<dbReference type="Proteomes" id="UP000886998">
    <property type="component" value="Unassembled WGS sequence"/>
</dbReference>
<sequence>MTQILYNSASRECTVCDFHAFRHNKKVSLKTFFTRHTRGRFFSLQTTKKKHKHARTRRSRELSFRSLRESRTVLGETLLRMRDASIVRRWMKVVAIKTSSQRDCEEYGVA</sequence>
<evidence type="ECO:0000313" key="2">
    <source>
        <dbReference type="Proteomes" id="UP000886998"/>
    </source>
</evidence>
<evidence type="ECO:0000313" key="1">
    <source>
        <dbReference type="EMBL" id="GFY76496.1"/>
    </source>
</evidence>
<proteinExistence type="predicted"/>
<gene>
    <name evidence="1" type="ORF">TNIN_127691</name>
</gene>
<reference evidence="1" key="1">
    <citation type="submission" date="2020-08" db="EMBL/GenBank/DDBJ databases">
        <title>Multicomponent nature underlies the extraordinary mechanical properties of spider dragline silk.</title>
        <authorList>
            <person name="Kono N."/>
            <person name="Nakamura H."/>
            <person name="Mori M."/>
            <person name="Yoshida Y."/>
            <person name="Ohtoshi R."/>
            <person name="Malay A.D."/>
            <person name="Moran D.A.P."/>
            <person name="Tomita M."/>
            <person name="Numata K."/>
            <person name="Arakawa K."/>
        </authorList>
    </citation>
    <scope>NUCLEOTIDE SEQUENCE</scope>
</reference>
<organism evidence="1 2">
    <name type="scientific">Trichonephila inaurata madagascariensis</name>
    <dbReference type="NCBI Taxonomy" id="2747483"/>
    <lineage>
        <taxon>Eukaryota</taxon>
        <taxon>Metazoa</taxon>
        <taxon>Ecdysozoa</taxon>
        <taxon>Arthropoda</taxon>
        <taxon>Chelicerata</taxon>
        <taxon>Arachnida</taxon>
        <taxon>Araneae</taxon>
        <taxon>Araneomorphae</taxon>
        <taxon>Entelegynae</taxon>
        <taxon>Araneoidea</taxon>
        <taxon>Nephilidae</taxon>
        <taxon>Trichonephila</taxon>
        <taxon>Trichonephila inaurata</taxon>
    </lineage>
</organism>
<keyword evidence="2" id="KW-1185">Reference proteome</keyword>
<comment type="caution">
    <text evidence="1">The sequence shown here is derived from an EMBL/GenBank/DDBJ whole genome shotgun (WGS) entry which is preliminary data.</text>
</comment>
<dbReference type="AlphaFoldDB" id="A0A8X6YNY6"/>
<accession>A0A8X6YNY6</accession>
<dbReference type="EMBL" id="BMAV01021972">
    <property type="protein sequence ID" value="GFY76496.1"/>
    <property type="molecule type" value="Genomic_DNA"/>
</dbReference>
<name>A0A8X6YNY6_9ARAC</name>
<protein>
    <submittedName>
        <fullName evidence="1">Uncharacterized protein</fullName>
    </submittedName>
</protein>